<organism evidence="2">
    <name type="scientific">Woronichinia naegeliana WA131</name>
    <dbReference type="NCBI Taxonomy" id="2824559"/>
    <lineage>
        <taxon>Bacteria</taxon>
        <taxon>Bacillati</taxon>
        <taxon>Cyanobacteriota</taxon>
        <taxon>Cyanophyceae</taxon>
        <taxon>Synechococcales</taxon>
        <taxon>Coelosphaeriaceae</taxon>
        <taxon>Woronichinia</taxon>
    </lineage>
</organism>
<dbReference type="InterPro" id="IPR056782">
    <property type="entry name" value="HAD_PNKP"/>
</dbReference>
<name>A0A977L5E9_9CYAN</name>
<dbReference type="Pfam" id="PF25109">
    <property type="entry name" value="HAD_PNKP"/>
    <property type="match status" value="1"/>
</dbReference>
<dbReference type="Gene3D" id="3.40.50.300">
    <property type="entry name" value="P-loop containing nucleotide triphosphate hydrolases"/>
    <property type="match status" value="1"/>
</dbReference>
<dbReference type="Gene3D" id="3.40.50.1000">
    <property type="entry name" value="HAD superfamily/HAD-like"/>
    <property type="match status" value="1"/>
</dbReference>
<reference evidence="2" key="1">
    <citation type="submission" date="2021-04" db="EMBL/GenBank/DDBJ databases">
        <title>Genome sequence of Woronichinia naegeliana from Washington state freshwater lake bloom.</title>
        <authorList>
            <person name="Dreher T.W."/>
        </authorList>
    </citation>
    <scope>NUCLEOTIDE SEQUENCE</scope>
    <source>
        <strain evidence="2">WA131</strain>
    </source>
</reference>
<protein>
    <submittedName>
        <fullName evidence="2">AAA family ATPase</fullName>
    </submittedName>
</protein>
<sequence>MLNVIICKGLPGSGKSTWAKKLIDDHPGQYKRINKDDLRAMLDNGKFSKQNEDFVLEVRNQILLMALQQGKHVIIDDTNLHPKHEAKIRELVKGIATVSIQDFTHISVETCIKRDLNRFASVGEKVIRDMYKQFLAPKLEPYLFKEGLPHAVICDLDGTLCLLRNRNPYDASHCDQDDLNPVVASLLVGKIVLLVSGREEKYREPTLKFLTKYNIQYHALWMRETGDRRKDSIIKKEIFDRHIRDVYNIEFVLDDRNQVVELWRSLGLTCLQVADGDF</sequence>
<dbReference type="Proteomes" id="UP001065613">
    <property type="component" value="Chromosome"/>
</dbReference>
<gene>
    <name evidence="2" type="ORF">KA717_37860</name>
</gene>
<proteinExistence type="predicted"/>
<dbReference type="AlphaFoldDB" id="A0A977L5E9"/>
<dbReference type="SUPFAM" id="SSF56784">
    <property type="entry name" value="HAD-like"/>
    <property type="match status" value="1"/>
</dbReference>
<accession>A0A977L5E9</accession>
<dbReference type="InterPro" id="IPR027417">
    <property type="entry name" value="P-loop_NTPase"/>
</dbReference>
<dbReference type="SUPFAM" id="SSF52540">
    <property type="entry name" value="P-loop containing nucleoside triphosphate hydrolases"/>
    <property type="match status" value="1"/>
</dbReference>
<feature type="domain" description="Polynucleotide kinase PNKP phosphatase" evidence="1">
    <location>
        <begin position="149"/>
        <end position="278"/>
    </location>
</feature>
<evidence type="ECO:0000259" key="1">
    <source>
        <dbReference type="Pfam" id="PF25109"/>
    </source>
</evidence>
<dbReference type="InterPro" id="IPR036412">
    <property type="entry name" value="HAD-like_sf"/>
</dbReference>
<dbReference type="EMBL" id="CP073041">
    <property type="protein sequence ID" value="UXE64910.1"/>
    <property type="molecule type" value="Genomic_DNA"/>
</dbReference>
<evidence type="ECO:0000313" key="2">
    <source>
        <dbReference type="EMBL" id="UXE64910.1"/>
    </source>
</evidence>
<dbReference type="InterPro" id="IPR023214">
    <property type="entry name" value="HAD_sf"/>
</dbReference>
<dbReference type="Pfam" id="PF13671">
    <property type="entry name" value="AAA_33"/>
    <property type="match status" value="1"/>
</dbReference>
<dbReference type="KEGG" id="wna:KA717_37860"/>